<sequence length="264" mass="28492">MVESDNQQDQTKPNYPIASVDNALRLLRSVTDRGAIRVAEASKELDVARSTAHRLLEMLQHHEFVQQDPVSRAYVPGPALLKIGLSVVRNLDVRAVARPVIEALVDEVQESAHLVILSGRDMLIIDAVESPRMLRIGSRLGGTIPAHAAAGGRAMLATLSDERIKELYPTEELKAVTPDTLTSRKDLLSEIEQVRARGYAVSVAEVEPDVSTVAATIPGSGHTTPAAITISVPRSRVKRDDLPRLGKAAVSAALRVADLMALSR</sequence>
<dbReference type="Pfam" id="PF01614">
    <property type="entry name" value="IclR_C"/>
    <property type="match status" value="1"/>
</dbReference>
<dbReference type="InterPro" id="IPR036390">
    <property type="entry name" value="WH_DNA-bd_sf"/>
</dbReference>
<dbReference type="InterPro" id="IPR050707">
    <property type="entry name" value="HTH_MetabolicPath_Reg"/>
</dbReference>
<dbReference type="GO" id="GO:0003677">
    <property type="term" value="F:DNA binding"/>
    <property type="evidence" value="ECO:0007669"/>
    <property type="project" value="UniProtKB-KW"/>
</dbReference>
<feature type="domain" description="HTH iclR-type" evidence="4">
    <location>
        <begin position="17"/>
        <end position="78"/>
    </location>
</feature>
<keyword evidence="2" id="KW-0238">DNA-binding</keyword>
<dbReference type="OrthoDB" id="13103at2"/>
<evidence type="ECO:0000256" key="3">
    <source>
        <dbReference type="ARBA" id="ARBA00023163"/>
    </source>
</evidence>
<dbReference type="InterPro" id="IPR005471">
    <property type="entry name" value="Tscrpt_reg_IclR_N"/>
</dbReference>
<dbReference type="PANTHER" id="PTHR30136:SF24">
    <property type="entry name" value="HTH-TYPE TRANSCRIPTIONAL REPRESSOR ALLR"/>
    <property type="match status" value="1"/>
</dbReference>
<organism evidence="6 7">
    <name type="scientific">Cupriavidus necator</name>
    <name type="common">Alcaligenes eutrophus</name>
    <name type="synonym">Ralstonia eutropha</name>
    <dbReference type="NCBI Taxonomy" id="106590"/>
    <lineage>
        <taxon>Bacteria</taxon>
        <taxon>Pseudomonadati</taxon>
        <taxon>Pseudomonadota</taxon>
        <taxon>Betaproteobacteria</taxon>
        <taxon>Burkholderiales</taxon>
        <taxon>Burkholderiaceae</taxon>
        <taxon>Cupriavidus</taxon>
    </lineage>
</organism>
<gene>
    <name evidence="6" type="ORF">BJN34_30500</name>
</gene>
<dbReference type="PROSITE" id="PS51077">
    <property type="entry name" value="HTH_ICLR"/>
    <property type="match status" value="1"/>
</dbReference>
<dbReference type="InterPro" id="IPR029016">
    <property type="entry name" value="GAF-like_dom_sf"/>
</dbReference>
<dbReference type="SUPFAM" id="SSF55781">
    <property type="entry name" value="GAF domain-like"/>
    <property type="match status" value="1"/>
</dbReference>
<dbReference type="Gene3D" id="1.10.10.10">
    <property type="entry name" value="Winged helix-like DNA-binding domain superfamily/Winged helix DNA-binding domain"/>
    <property type="match status" value="1"/>
</dbReference>
<evidence type="ECO:0000256" key="2">
    <source>
        <dbReference type="ARBA" id="ARBA00023125"/>
    </source>
</evidence>
<keyword evidence="3" id="KW-0804">Transcription</keyword>
<dbReference type="Gene3D" id="3.30.450.40">
    <property type="match status" value="1"/>
</dbReference>
<evidence type="ECO:0000313" key="7">
    <source>
        <dbReference type="Proteomes" id="UP000189627"/>
    </source>
</evidence>
<dbReference type="Pfam" id="PF09339">
    <property type="entry name" value="HTH_IclR"/>
    <property type="match status" value="1"/>
</dbReference>
<dbReference type="KEGG" id="cuh:BJN34_30500"/>
<evidence type="ECO:0000259" key="4">
    <source>
        <dbReference type="PROSITE" id="PS51077"/>
    </source>
</evidence>
<dbReference type="Proteomes" id="UP000189627">
    <property type="component" value="Chromosome 2"/>
</dbReference>
<keyword evidence="1" id="KW-0805">Transcription regulation</keyword>
<proteinExistence type="predicted"/>
<dbReference type="SUPFAM" id="SSF46785">
    <property type="entry name" value="Winged helix' DNA-binding domain"/>
    <property type="match status" value="1"/>
</dbReference>
<reference evidence="7" key="1">
    <citation type="submission" date="2017-02" db="EMBL/GenBank/DDBJ databases">
        <title>Complete genome sequence of Cupriavidus necator strain NH9, a 3-chlorobenzoate degrader.</title>
        <authorList>
            <person name="Moriuchi R."/>
            <person name="Dohra H."/>
            <person name="Ogawa N."/>
        </authorList>
    </citation>
    <scope>NUCLEOTIDE SEQUENCE [LARGE SCALE GENOMIC DNA]</scope>
    <source>
        <strain evidence="7">NH9</strain>
    </source>
</reference>
<name>A0A1U9UZY1_CUPNE</name>
<dbReference type="AlphaFoldDB" id="A0A1U9UZY1"/>
<accession>A0A1U9UZY1</accession>
<dbReference type="InterPro" id="IPR014757">
    <property type="entry name" value="Tscrpt_reg_IclR_C"/>
</dbReference>
<dbReference type="RefSeq" id="WP_078200491.1">
    <property type="nucleotide sequence ID" value="NZ_CP017758.1"/>
</dbReference>
<evidence type="ECO:0000256" key="1">
    <source>
        <dbReference type="ARBA" id="ARBA00023015"/>
    </source>
</evidence>
<evidence type="ECO:0000259" key="5">
    <source>
        <dbReference type="PROSITE" id="PS51078"/>
    </source>
</evidence>
<dbReference type="InterPro" id="IPR036388">
    <property type="entry name" value="WH-like_DNA-bd_sf"/>
</dbReference>
<dbReference type="PANTHER" id="PTHR30136">
    <property type="entry name" value="HELIX-TURN-HELIX TRANSCRIPTIONAL REGULATOR, ICLR FAMILY"/>
    <property type="match status" value="1"/>
</dbReference>
<dbReference type="SMART" id="SM00346">
    <property type="entry name" value="HTH_ICLR"/>
    <property type="match status" value="1"/>
</dbReference>
<evidence type="ECO:0000313" key="6">
    <source>
        <dbReference type="EMBL" id="AQV98203.1"/>
    </source>
</evidence>
<dbReference type="GO" id="GO:0003700">
    <property type="term" value="F:DNA-binding transcription factor activity"/>
    <property type="evidence" value="ECO:0007669"/>
    <property type="project" value="TreeGrafter"/>
</dbReference>
<protein>
    <submittedName>
        <fullName evidence="6">IclR family transcriptional regulator</fullName>
    </submittedName>
</protein>
<dbReference type="EMBL" id="CP017758">
    <property type="protein sequence ID" value="AQV98203.1"/>
    <property type="molecule type" value="Genomic_DNA"/>
</dbReference>
<dbReference type="PROSITE" id="PS51078">
    <property type="entry name" value="ICLR_ED"/>
    <property type="match status" value="1"/>
</dbReference>
<dbReference type="GO" id="GO:0045892">
    <property type="term" value="P:negative regulation of DNA-templated transcription"/>
    <property type="evidence" value="ECO:0007669"/>
    <property type="project" value="TreeGrafter"/>
</dbReference>
<feature type="domain" description="IclR-ED" evidence="5">
    <location>
        <begin position="79"/>
        <end position="262"/>
    </location>
</feature>